<dbReference type="Proteomes" id="UP000267606">
    <property type="component" value="Unassembled WGS sequence"/>
</dbReference>
<reference evidence="2 3" key="2">
    <citation type="submission" date="2018-11" db="EMBL/GenBank/DDBJ databases">
        <authorList>
            <consortium name="Pathogen Informatics"/>
        </authorList>
    </citation>
    <scope>NUCLEOTIDE SEQUENCE [LARGE SCALE GENOMIC DNA]</scope>
</reference>
<dbReference type="STRING" id="387005.A0A183HLD8"/>
<feature type="transmembrane region" description="Helical" evidence="1">
    <location>
        <begin position="99"/>
        <end position="128"/>
    </location>
</feature>
<evidence type="ECO:0000313" key="3">
    <source>
        <dbReference type="Proteomes" id="UP000267606"/>
    </source>
</evidence>
<sequence length="191" mass="21752">MHFFSEYYINPSGRGLITSPSIGTLNRLERQKIVLWKKPFQTIHFAVREMLQLLAEFIVYLWQRKAHILSVLLVCAIGTYICHIPGIHQKYIHIWKIKLLRCLYWIGLGILSSVGLGTGLHTFILYLVSSYPHPLAIGPHIASVTMAAYECNSLDFPEPPYPERIQCPNVEGIMETAIVTVWSIMSKVGRS</sequence>
<gene>
    <name evidence="2" type="ORF">OFLC_LOCUS8300</name>
</gene>
<accession>A0A183HLD8</accession>
<dbReference type="AlphaFoldDB" id="A0A183HLD8"/>
<protein>
    <submittedName>
        <fullName evidence="4">Lysophospholipid acyltransferase 7</fullName>
    </submittedName>
</protein>
<keyword evidence="1" id="KW-0812">Transmembrane</keyword>
<proteinExistence type="predicted"/>
<evidence type="ECO:0000256" key="1">
    <source>
        <dbReference type="SAM" id="Phobius"/>
    </source>
</evidence>
<keyword evidence="1" id="KW-1133">Transmembrane helix</keyword>
<feature type="transmembrane region" description="Helical" evidence="1">
    <location>
        <begin position="68"/>
        <end position="87"/>
    </location>
</feature>
<evidence type="ECO:0000313" key="2">
    <source>
        <dbReference type="EMBL" id="VDO55019.1"/>
    </source>
</evidence>
<evidence type="ECO:0000313" key="4">
    <source>
        <dbReference type="WBParaSite" id="OFLC_0000829901-mRNA-1"/>
    </source>
</evidence>
<organism evidence="4">
    <name type="scientific">Onchocerca flexuosa</name>
    <dbReference type="NCBI Taxonomy" id="387005"/>
    <lineage>
        <taxon>Eukaryota</taxon>
        <taxon>Metazoa</taxon>
        <taxon>Ecdysozoa</taxon>
        <taxon>Nematoda</taxon>
        <taxon>Chromadorea</taxon>
        <taxon>Rhabditida</taxon>
        <taxon>Spirurina</taxon>
        <taxon>Spiruromorpha</taxon>
        <taxon>Filarioidea</taxon>
        <taxon>Onchocercidae</taxon>
        <taxon>Onchocerca</taxon>
    </lineage>
</organism>
<keyword evidence="1" id="KW-0472">Membrane</keyword>
<name>A0A183HLD8_9BILA</name>
<reference evidence="4" key="1">
    <citation type="submission" date="2016-06" db="UniProtKB">
        <authorList>
            <consortium name="WormBaseParasite"/>
        </authorList>
    </citation>
    <scope>IDENTIFICATION</scope>
</reference>
<keyword evidence="3" id="KW-1185">Reference proteome</keyword>
<dbReference type="EMBL" id="UZAJ01009262">
    <property type="protein sequence ID" value="VDO55019.1"/>
    <property type="molecule type" value="Genomic_DNA"/>
</dbReference>
<dbReference type="WBParaSite" id="OFLC_0000829901-mRNA-1">
    <property type="protein sequence ID" value="OFLC_0000829901-mRNA-1"/>
    <property type="gene ID" value="OFLC_0000829901"/>
</dbReference>